<dbReference type="PRINTS" id="PR00260">
    <property type="entry name" value="CHEMTRNSDUCR"/>
</dbReference>
<organism evidence="5">
    <name type="scientific">Magnetospirillum gryphiswaldense</name>
    <dbReference type="NCBI Taxonomy" id="55518"/>
    <lineage>
        <taxon>Bacteria</taxon>
        <taxon>Pseudomonadati</taxon>
        <taxon>Pseudomonadota</taxon>
        <taxon>Alphaproteobacteria</taxon>
        <taxon>Rhodospirillales</taxon>
        <taxon>Rhodospirillaceae</taxon>
        <taxon>Magnetospirillum</taxon>
    </lineage>
</organism>
<gene>
    <name evidence="5" type="ORF">MGR_0592</name>
</gene>
<dbReference type="SMART" id="SM00283">
    <property type="entry name" value="MA"/>
    <property type="match status" value="1"/>
</dbReference>
<comment type="similarity">
    <text evidence="2">Belongs to the methyl-accepting chemotaxis (MCP) protein family.</text>
</comment>
<evidence type="ECO:0000256" key="3">
    <source>
        <dbReference type="PROSITE-ProRule" id="PRU00284"/>
    </source>
</evidence>
<accession>A4TXB0</accession>
<keyword evidence="1 3" id="KW-0807">Transducer</keyword>
<evidence type="ECO:0000259" key="4">
    <source>
        <dbReference type="PROSITE" id="PS50111"/>
    </source>
</evidence>
<feature type="domain" description="Methyl-accepting transducer" evidence="4">
    <location>
        <begin position="13"/>
        <end position="249"/>
    </location>
</feature>
<dbReference type="GO" id="GO:0016020">
    <property type="term" value="C:membrane"/>
    <property type="evidence" value="ECO:0007669"/>
    <property type="project" value="InterPro"/>
</dbReference>
<dbReference type="GO" id="GO:0006935">
    <property type="term" value="P:chemotaxis"/>
    <property type="evidence" value="ECO:0007669"/>
    <property type="project" value="InterPro"/>
</dbReference>
<evidence type="ECO:0000256" key="2">
    <source>
        <dbReference type="ARBA" id="ARBA00029447"/>
    </source>
</evidence>
<dbReference type="InterPro" id="IPR004090">
    <property type="entry name" value="Chemotax_Me-accpt_rcpt"/>
</dbReference>
<evidence type="ECO:0000313" key="5">
    <source>
        <dbReference type="EMBL" id="CAM75267.1"/>
    </source>
</evidence>
<dbReference type="PANTHER" id="PTHR32089:SF112">
    <property type="entry name" value="LYSOZYME-LIKE PROTEIN-RELATED"/>
    <property type="match status" value="1"/>
</dbReference>
<dbReference type="SUPFAM" id="SSF58104">
    <property type="entry name" value="Methyl-accepting chemotaxis protein (MCP) signaling domain"/>
    <property type="match status" value="1"/>
</dbReference>
<dbReference type="RefSeq" id="WP_106001938.1">
    <property type="nucleotide sequence ID" value="NZ_CP027527.1"/>
</dbReference>
<proteinExistence type="inferred from homology"/>
<dbReference type="EMBL" id="CU459003">
    <property type="protein sequence ID" value="CAM75267.1"/>
    <property type="molecule type" value="Genomic_DNA"/>
</dbReference>
<dbReference type="PANTHER" id="PTHR32089">
    <property type="entry name" value="METHYL-ACCEPTING CHEMOTAXIS PROTEIN MCPB"/>
    <property type="match status" value="1"/>
</dbReference>
<name>A4TXB0_9PROT</name>
<dbReference type="Gene3D" id="1.10.287.950">
    <property type="entry name" value="Methyl-accepting chemotaxis protein"/>
    <property type="match status" value="1"/>
</dbReference>
<dbReference type="PROSITE" id="PS50111">
    <property type="entry name" value="CHEMOTAXIS_TRANSDUC_2"/>
    <property type="match status" value="1"/>
</dbReference>
<protein>
    <submittedName>
        <fullName evidence="5">Chemotaxis sensory transducer</fullName>
    </submittedName>
</protein>
<evidence type="ECO:0000256" key="1">
    <source>
        <dbReference type="ARBA" id="ARBA00023224"/>
    </source>
</evidence>
<dbReference type="AlphaFoldDB" id="A4TXB0"/>
<dbReference type="GO" id="GO:0004888">
    <property type="term" value="F:transmembrane signaling receptor activity"/>
    <property type="evidence" value="ECO:0007669"/>
    <property type="project" value="InterPro"/>
</dbReference>
<reference evidence="5" key="1">
    <citation type="journal article" date="2007" name="J. Bacteriol.">
        <title>Comparative genome analysis of four magnetotactic bacteria reveals a complex set of group-specific genes implicated in magnetosome biomineralization and function.</title>
        <authorList>
            <person name="Richter M."/>
            <person name="Kube M."/>
            <person name="Bazylinski D.A."/>
            <person name="Lombardot T."/>
            <person name="Gloeckner F.O."/>
            <person name="Reinhardt R."/>
            <person name="Schueler D."/>
        </authorList>
    </citation>
    <scope>NUCLEOTIDE SEQUENCE</scope>
    <source>
        <strain evidence="5">MSR-1</strain>
    </source>
</reference>
<dbReference type="Pfam" id="PF00015">
    <property type="entry name" value="MCPsignal"/>
    <property type="match status" value="1"/>
</dbReference>
<sequence length="461" mass="49691">MSPETFAVEVLARVEKLVLEVADIAGSIDDVSKFVVQQRDGFAHIRDITHQLDSVISQIAEAGQITNQVAVEAGDNSRQSLDTVRAALGDIAALAESVRAIQGQLSQLDAMLLEVGNRAQSIQVIAGKTNLLALNATIEAERAGEAGRGFAVVASAVKTLSRRTSDVTNGIDGAVASLSESIGELVRASAATVETAGDVNQGVSVINTAVEGFDNALTTVAAKVADISAASADSHEQCEDVLDYVDTFNVSLETTGNDLKAADERINTLLQRSEELMGFISDQGYDTPNRVFIESARNTAAALSALFEQAVDQGKIAITDLFDENYRKVSGSNPEQFLTRFNDFADRTLRPIQDAQLALSPLLLICAAVDRNGYLPTHQEQYSKPQGADPVWNNANCRNRRFFADRAGLRSARNQLPFLLQTYRRDMGGGKFMLLKEASAPIWVKGRHWGGFRVAFKVEAG</sequence>
<dbReference type="InterPro" id="IPR004089">
    <property type="entry name" value="MCPsignal_dom"/>
</dbReference>
<dbReference type="GO" id="GO:0007165">
    <property type="term" value="P:signal transduction"/>
    <property type="evidence" value="ECO:0007669"/>
    <property type="project" value="UniProtKB-KW"/>
</dbReference>